<gene>
    <name evidence="1" type="ORF">HPB47_007551</name>
</gene>
<evidence type="ECO:0000313" key="1">
    <source>
        <dbReference type="EMBL" id="KAG0415275.1"/>
    </source>
</evidence>
<dbReference type="EMBL" id="JABSTQ010011090">
    <property type="protein sequence ID" value="KAG0415275.1"/>
    <property type="molecule type" value="Genomic_DNA"/>
</dbReference>
<keyword evidence="2" id="KW-1185">Reference proteome</keyword>
<comment type="caution">
    <text evidence="1">The sequence shown here is derived from an EMBL/GenBank/DDBJ whole genome shotgun (WGS) entry which is preliminary data.</text>
</comment>
<sequence length="394" mass="45326">MVPLILLCKTEEDVQKYLERAKLEADDLMPLAQSLYFSDDSSDDLILMEVDTDMLKSLKDGEKLVFRGQEDDAVVACTSEHTFEVREADISNSLLLVADLGLPTDITSNNDGTRQICSRQVSHSFHDYLELRPCCPRLRKLVQLLRERPYRGSEHEDDDNRSKYTFGDILDEVQASKAELRQAIEELPVVEIDGFYRLLELEYYFRVQNFIVNYIEAESLPMSRIPAGEVVDKVSELEPREIVAEVFRRCTTPNEGDEFYSLNYDVICRTTAETLLRTVGKFHLSEFLEVWQNSVPEGLRTDMRQLEGLALTDGSSIPESIHLFDKWDLPEDATERFDHLFRAKKRWTLDEIRPYIGDLCVAGQKVDVNALLMKHARAAMRNGARTYTAKRPVR</sequence>
<evidence type="ECO:0000313" key="2">
    <source>
        <dbReference type="Proteomes" id="UP000805193"/>
    </source>
</evidence>
<reference evidence="1 2" key="1">
    <citation type="journal article" date="2020" name="Cell">
        <title>Large-Scale Comparative Analyses of Tick Genomes Elucidate Their Genetic Diversity and Vector Capacities.</title>
        <authorList>
            <consortium name="Tick Genome and Microbiome Consortium (TIGMIC)"/>
            <person name="Jia N."/>
            <person name="Wang J."/>
            <person name="Shi W."/>
            <person name="Du L."/>
            <person name="Sun Y."/>
            <person name="Zhan W."/>
            <person name="Jiang J.F."/>
            <person name="Wang Q."/>
            <person name="Zhang B."/>
            <person name="Ji P."/>
            <person name="Bell-Sakyi L."/>
            <person name="Cui X.M."/>
            <person name="Yuan T.T."/>
            <person name="Jiang B.G."/>
            <person name="Yang W.F."/>
            <person name="Lam T.T."/>
            <person name="Chang Q.C."/>
            <person name="Ding S.J."/>
            <person name="Wang X.J."/>
            <person name="Zhu J.G."/>
            <person name="Ruan X.D."/>
            <person name="Zhao L."/>
            <person name="Wei J.T."/>
            <person name="Ye R.Z."/>
            <person name="Que T.C."/>
            <person name="Du C.H."/>
            <person name="Zhou Y.H."/>
            <person name="Cheng J.X."/>
            <person name="Dai P.F."/>
            <person name="Guo W.B."/>
            <person name="Han X.H."/>
            <person name="Huang E.J."/>
            <person name="Li L.F."/>
            <person name="Wei W."/>
            <person name="Gao Y.C."/>
            <person name="Liu J.Z."/>
            <person name="Shao H.Z."/>
            <person name="Wang X."/>
            <person name="Wang C.C."/>
            <person name="Yang T.C."/>
            <person name="Huo Q.B."/>
            <person name="Li W."/>
            <person name="Chen H.Y."/>
            <person name="Chen S.E."/>
            <person name="Zhou L.G."/>
            <person name="Ni X.B."/>
            <person name="Tian J.H."/>
            <person name="Sheng Y."/>
            <person name="Liu T."/>
            <person name="Pan Y.S."/>
            <person name="Xia L.Y."/>
            <person name="Li J."/>
            <person name="Zhao F."/>
            <person name="Cao W.C."/>
        </authorList>
    </citation>
    <scope>NUCLEOTIDE SEQUENCE [LARGE SCALE GENOMIC DNA]</scope>
    <source>
        <strain evidence="1">Iper-2018</strain>
    </source>
</reference>
<dbReference type="Proteomes" id="UP000805193">
    <property type="component" value="Unassembled WGS sequence"/>
</dbReference>
<proteinExistence type="predicted"/>
<name>A0AC60P767_IXOPE</name>
<accession>A0AC60P767</accession>
<protein>
    <submittedName>
        <fullName evidence="1">Uncharacterized protein</fullName>
    </submittedName>
</protein>
<organism evidence="1 2">
    <name type="scientific">Ixodes persulcatus</name>
    <name type="common">Taiga tick</name>
    <dbReference type="NCBI Taxonomy" id="34615"/>
    <lineage>
        <taxon>Eukaryota</taxon>
        <taxon>Metazoa</taxon>
        <taxon>Ecdysozoa</taxon>
        <taxon>Arthropoda</taxon>
        <taxon>Chelicerata</taxon>
        <taxon>Arachnida</taxon>
        <taxon>Acari</taxon>
        <taxon>Parasitiformes</taxon>
        <taxon>Ixodida</taxon>
        <taxon>Ixodoidea</taxon>
        <taxon>Ixodidae</taxon>
        <taxon>Ixodinae</taxon>
        <taxon>Ixodes</taxon>
    </lineage>
</organism>